<evidence type="ECO:0000256" key="1">
    <source>
        <dbReference type="PROSITE-ProRule" id="PRU00339"/>
    </source>
</evidence>
<dbReference type="Gene3D" id="1.25.40.10">
    <property type="entry name" value="Tetratricopeptide repeat domain"/>
    <property type="match status" value="2"/>
</dbReference>
<dbReference type="AlphaFoldDB" id="A0A3R8SU42"/>
<dbReference type="Proteomes" id="UP000267844">
    <property type="component" value="Unassembled WGS sequence"/>
</dbReference>
<sequence length="559" mass="65842">MRKILFFYFILFIISCQQSKNKEIEQDNLDNKAYDKAWKFYEKQENDSAYVYFNKAYSEFIKLNNKHQASKCLINMAFISKDQGDWFGSQELIISSVKLLNPKISEEKETLSSAYNILGQTSHDLGNFNDAIDYYQKAIDFSTEKDVYIINQNNIANSYCYDKQYDEAIKIYQELLKDKTTIENPKEYARITDNLAYTKWLKDNKSNVVNELNKALNIRLKENDLWGQNASYAHLTDYFSNLDHKKALDYAYKRKQIAFENKSVDDKLEVYQQLILLENPTNAKQYFEAYQKLNDSIQLERNRAKNQFALVRYDSEKNRADFLKAEAENEKKKNDILKLYILIGLLIVLFVFGYFLYRKRKQKLEQEKVLEVKKTELKYSKKVHDKVANGIYHVMSDIENKSEFNRDEILDKLEVVYEISRDISYDKIDENQQENFAEKLAQLISSYDSEQVKIYLIGNDKELWRNVQDYAKTEVFLVMQELLTNMKKHSEASRVILNFKEENQQIIINYSDDGIGISDLKPKNGLQNTVSRISNLNGDVIFETENVNGLKIKIIFPIQ</sequence>
<name>A0A3R8SU42_9FLAO</name>
<dbReference type="SUPFAM" id="SSF55874">
    <property type="entry name" value="ATPase domain of HSP90 chaperone/DNA topoisomerase II/histidine kinase"/>
    <property type="match status" value="1"/>
</dbReference>
<proteinExistence type="predicted"/>
<dbReference type="PROSITE" id="PS50005">
    <property type="entry name" value="TPR"/>
    <property type="match status" value="1"/>
</dbReference>
<evidence type="ECO:0000313" key="5">
    <source>
        <dbReference type="Proteomes" id="UP000267844"/>
    </source>
</evidence>
<comment type="caution">
    <text evidence="4">The sequence shown here is derived from an EMBL/GenBank/DDBJ whole genome shotgun (WGS) entry which is preliminary data.</text>
</comment>
<evidence type="ECO:0000313" key="4">
    <source>
        <dbReference type="EMBL" id="RRT94621.1"/>
    </source>
</evidence>
<dbReference type="GO" id="GO:0016301">
    <property type="term" value="F:kinase activity"/>
    <property type="evidence" value="ECO:0007669"/>
    <property type="project" value="UniProtKB-KW"/>
</dbReference>
<protein>
    <submittedName>
        <fullName evidence="4">Tetratricopeptide repeat-containing sensor histidine kinase</fullName>
    </submittedName>
</protein>
<feature type="transmembrane region" description="Helical" evidence="3">
    <location>
        <begin position="339"/>
        <end position="357"/>
    </location>
</feature>
<evidence type="ECO:0000256" key="2">
    <source>
        <dbReference type="SAM" id="Coils"/>
    </source>
</evidence>
<dbReference type="Pfam" id="PF13181">
    <property type="entry name" value="TPR_8"/>
    <property type="match status" value="1"/>
</dbReference>
<organism evidence="4 5">
    <name type="scientific">Empedobacter falsenii</name>
    <dbReference type="NCBI Taxonomy" id="343874"/>
    <lineage>
        <taxon>Bacteria</taxon>
        <taxon>Pseudomonadati</taxon>
        <taxon>Bacteroidota</taxon>
        <taxon>Flavobacteriia</taxon>
        <taxon>Flavobacteriales</taxon>
        <taxon>Weeksellaceae</taxon>
        <taxon>Empedobacter</taxon>
    </lineage>
</organism>
<evidence type="ECO:0000256" key="3">
    <source>
        <dbReference type="SAM" id="Phobius"/>
    </source>
</evidence>
<dbReference type="PROSITE" id="PS51257">
    <property type="entry name" value="PROKAR_LIPOPROTEIN"/>
    <property type="match status" value="1"/>
</dbReference>
<keyword evidence="1" id="KW-0802">TPR repeat</keyword>
<keyword evidence="3" id="KW-1133">Transmembrane helix</keyword>
<dbReference type="SMART" id="SM00028">
    <property type="entry name" value="TPR"/>
    <property type="match status" value="2"/>
</dbReference>
<dbReference type="InterPro" id="IPR019734">
    <property type="entry name" value="TPR_rpt"/>
</dbReference>
<gene>
    <name evidence="4" type="ORF">EGI89_01010</name>
</gene>
<keyword evidence="4" id="KW-0418">Kinase</keyword>
<dbReference type="InterPro" id="IPR036890">
    <property type="entry name" value="HATPase_C_sf"/>
</dbReference>
<dbReference type="Gene3D" id="3.30.565.10">
    <property type="entry name" value="Histidine kinase-like ATPase, C-terminal domain"/>
    <property type="match status" value="1"/>
</dbReference>
<dbReference type="RefSeq" id="WP_125348813.1">
    <property type="nucleotide sequence ID" value="NZ_RHPN01000001.1"/>
</dbReference>
<keyword evidence="4" id="KW-0808">Transferase</keyword>
<dbReference type="Pfam" id="PF13374">
    <property type="entry name" value="TPR_10"/>
    <property type="match status" value="1"/>
</dbReference>
<dbReference type="SUPFAM" id="SSF48452">
    <property type="entry name" value="TPR-like"/>
    <property type="match status" value="2"/>
</dbReference>
<keyword evidence="3" id="KW-0472">Membrane</keyword>
<dbReference type="EMBL" id="RHPO01000001">
    <property type="protein sequence ID" value="RRT94621.1"/>
    <property type="molecule type" value="Genomic_DNA"/>
</dbReference>
<accession>A0A3R8SU42</accession>
<reference evidence="4 5" key="1">
    <citation type="submission" date="2018-10" db="EMBL/GenBank/DDBJ databases">
        <title>Transmission dynamics of multidrug resistant bacteria on intensive care unit surfaces.</title>
        <authorList>
            <person name="D'Souza A.W."/>
            <person name="Potter R.F."/>
            <person name="Wallace M."/>
            <person name="Shupe A."/>
            <person name="Patel S."/>
            <person name="Sun S."/>
            <person name="Gul D."/>
            <person name="Kwon J.H."/>
            <person name="Andleeb S."/>
            <person name="Burnham C.-A.D."/>
            <person name="Dantas G."/>
        </authorList>
    </citation>
    <scope>NUCLEOTIDE SEQUENCE [LARGE SCALE GENOMIC DNA]</scope>
    <source>
        <strain evidence="4 5">WF_348</strain>
    </source>
</reference>
<keyword evidence="2" id="KW-0175">Coiled coil</keyword>
<feature type="coiled-coil region" evidence="2">
    <location>
        <begin position="287"/>
        <end position="333"/>
    </location>
</feature>
<keyword evidence="3" id="KW-0812">Transmembrane</keyword>
<feature type="repeat" description="TPR" evidence="1">
    <location>
        <begin position="112"/>
        <end position="145"/>
    </location>
</feature>
<dbReference type="InterPro" id="IPR011990">
    <property type="entry name" value="TPR-like_helical_dom_sf"/>
</dbReference>